<feature type="transmembrane region" description="Helical" evidence="12">
    <location>
        <begin position="332"/>
        <end position="353"/>
    </location>
</feature>
<keyword evidence="9" id="KW-0406">Ion transport</keyword>
<keyword evidence="3" id="KW-0813">Transport</keyword>
<keyword evidence="4 12" id="KW-0812">Transmembrane</keyword>
<keyword evidence="6 12" id="KW-1133">Transmembrane helix</keyword>
<evidence type="ECO:0000256" key="1">
    <source>
        <dbReference type="ARBA" id="ARBA00004141"/>
    </source>
</evidence>
<comment type="subcellular location">
    <subcellularLocation>
        <location evidence="1">Membrane</location>
        <topology evidence="1">Multi-pass membrane protein</topology>
    </subcellularLocation>
</comment>
<feature type="domain" description="Major facilitator superfamily (MFS) profile" evidence="13">
    <location>
        <begin position="25"/>
        <end position="482"/>
    </location>
</feature>
<dbReference type="RefSeq" id="XP_018325095.1">
    <property type="nucleotide sequence ID" value="XM_018469593.2"/>
</dbReference>
<evidence type="ECO:0000256" key="11">
    <source>
        <dbReference type="ARBA" id="ARBA00068450"/>
    </source>
</evidence>
<dbReference type="SUPFAM" id="SSF103473">
    <property type="entry name" value="MFS general substrate transporter"/>
    <property type="match status" value="1"/>
</dbReference>
<comment type="function">
    <text evidence="10">May be an inorganic phosphate cotransporter.</text>
</comment>
<keyword evidence="8 12" id="KW-0472">Membrane</keyword>
<evidence type="ECO:0000256" key="3">
    <source>
        <dbReference type="ARBA" id="ARBA00022448"/>
    </source>
</evidence>
<dbReference type="AlphaFoldDB" id="A0A1W4WYE9"/>
<organism evidence="14 15">
    <name type="scientific">Agrilus planipennis</name>
    <name type="common">Emerald ash borer</name>
    <name type="synonym">Agrilus marcopoli</name>
    <dbReference type="NCBI Taxonomy" id="224129"/>
    <lineage>
        <taxon>Eukaryota</taxon>
        <taxon>Metazoa</taxon>
        <taxon>Ecdysozoa</taxon>
        <taxon>Arthropoda</taxon>
        <taxon>Hexapoda</taxon>
        <taxon>Insecta</taxon>
        <taxon>Pterygota</taxon>
        <taxon>Neoptera</taxon>
        <taxon>Endopterygota</taxon>
        <taxon>Coleoptera</taxon>
        <taxon>Polyphaga</taxon>
        <taxon>Elateriformia</taxon>
        <taxon>Buprestoidea</taxon>
        <taxon>Buprestidae</taxon>
        <taxon>Agrilinae</taxon>
        <taxon>Agrilus</taxon>
    </lineage>
</organism>
<evidence type="ECO:0000256" key="4">
    <source>
        <dbReference type="ARBA" id="ARBA00022692"/>
    </source>
</evidence>
<dbReference type="FunFam" id="1.20.1250.20:FF:000003">
    <property type="entry name" value="Solute carrier family 17 member 3"/>
    <property type="match status" value="1"/>
</dbReference>
<evidence type="ECO:0000256" key="10">
    <source>
        <dbReference type="ARBA" id="ARBA00054632"/>
    </source>
</evidence>
<evidence type="ECO:0000256" key="6">
    <source>
        <dbReference type="ARBA" id="ARBA00022989"/>
    </source>
</evidence>
<evidence type="ECO:0000313" key="15">
    <source>
        <dbReference type="RefSeq" id="XP_018325095.1"/>
    </source>
</evidence>
<dbReference type="PANTHER" id="PTHR11662">
    <property type="entry name" value="SOLUTE CARRIER FAMILY 17"/>
    <property type="match status" value="1"/>
</dbReference>
<dbReference type="CDD" id="cd17318">
    <property type="entry name" value="MFS_SLC17"/>
    <property type="match status" value="1"/>
</dbReference>
<keyword evidence="7" id="KW-0915">Sodium</keyword>
<feature type="transmembrane region" description="Helical" evidence="12">
    <location>
        <begin position="122"/>
        <end position="141"/>
    </location>
</feature>
<evidence type="ECO:0000259" key="13">
    <source>
        <dbReference type="PROSITE" id="PS50850"/>
    </source>
</evidence>
<feature type="transmembrane region" description="Helical" evidence="12">
    <location>
        <begin position="458"/>
        <end position="481"/>
    </location>
</feature>
<evidence type="ECO:0000313" key="14">
    <source>
        <dbReference type="Proteomes" id="UP000192223"/>
    </source>
</evidence>
<evidence type="ECO:0000256" key="8">
    <source>
        <dbReference type="ARBA" id="ARBA00023136"/>
    </source>
</evidence>
<dbReference type="InterPro" id="IPR036259">
    <property type="entry name" value="MFS_trans_sf"/>
</dbReference>
<feature type="transmembrane region" description="Helical" evidence="12">
    <location>
        <begin position="48"/>
        <end position="65"/>
    </location>
</feature>
<dbReference type="Gene3D" id="1.20.1250.20">
    <property type="entry name" value="MFS general substrate transporter like domains"/>
    <property type="match status" value="2"/>
</dbReference>
<proteinExistence type="inferred from homology"/>
<keyword evidence="5" id="KW-0769">Symport</keyword>
<feature type="transmembrane region" description="Helical" evidence="12">
    <location>
        <begin position="365"/>
        <end position="383"/>
    </location>
</feature>
<accession>A0A1W4WYE9</accession>
<dbReference type="GO" id="GO:0015293">
    <property type="term" value="F:symporter activity"/>
    <property type="evidence" value="ECO:0007669"/>
    <property type="project" value="UniProtKB-KW"/>
</dbReference>
<dbReference type="GO" id="GO:0006820">
    <property type="term" value="P:monoatomic anion transport"/>
    <property type="evidence" value="ECO:0007669"/>
    <property type="project" value="TreeGrafter"/>
</dbReference>
<feature type="transmembrane region" description="Helical" evidence="12">
    <location>
        <begin position="214"/>
        <end position="234"/>
    </location>
</feature>
<keyword evidence="14" id="KW-1185">Reference proteome</keyword>
<comment type="similarity">
    <text evidence="2">Belongs to the major facilitator superfamily. Sodium/anion cotransporter family.</text>
</comment>
<dbReference type="PROSITE" id="PS50850">
    <property type="entry name" value="MFS"/>
    <property type="match status" value="1"/>
</dbReference>
<protein>
    <recommendedName>
        <fullName evidence="11">Putative inorganic phosphate cotransporter</fullName>
    </recommendedName>
</protein>
<dbReference type="OrthoDB" id="2985014at2759"/>
<dbReference type="Pfam" id="PF07690">
    <property type="entry name" value="MFS_1"/>
    <property type="match status" value="1"/>
</dbReference>
<dbReference type="InParanoid" id="A0A1W4WYE9"/>
<dbReference type="STRING" id="224129.A0A1W4WYE9"/>
<feature type="transmembrane region" description="Helical" evidence="12">
    <location>
        <begin position="278"/>
        <end position="297"/>
    </location>
</feature>
<dbReference type="FunFam" id="1.20.1250.20:FF:000144">
    <property type="entry name" value="Picot, isoform B"/>
    <property type="match status" value="1"/>
</dbReference>
<reference evidence="15" key="1">
    <citation type="submission" date="2025-08" db="UniProtKB">
        <authorList>
            <consortium name="RefSeq"/>
        </authorList>
    </citation>
    <scope>IDENTIFICATION</scope>
    <source>
        <tissue evidence="15">Entire body</tissue>
    </source>
</reference>
<name>A0A1W4WYE9_AGRPL</name>
<evidence type="ECO:0000256" key="2">
    <source>
        <dbReference type="ARBA" id="ARBA00008586"/>
    </source>
</evidence>
<feature type="transmembrane region" description="Helical" evidence="12">
    <location>
        <begin position="182"/>
        <end position="202"/>
    </location>
</feature>
<dbReference type="KEGG" id="apln:108736966"/>
<feature type="transmembrane region" description="Helical" evidence="12">
    <location>
        <begin position="421"/>
        <end position="446"/>
    </location>
</feature>
<dbReference type="GO" id="GO:0006814">
    <property type="term" value="P:sodium ion transport"/>
    <property type="evidence" value="ECO:0007669"/>
    <property type="project" value="UniProtKB-KW"/>
</dbReference>
<sequence length="505" mass="56226">MSLDGPANEPIRPQRREKSEGWWGTRHTVTFMLFLGMANAYIMRTNMSVAIVAMVNHTGLLMLNSNSTDNKTDTRHSTSLPDGNYVWESDVQGHILGSFFYGYVLTQIPVGILSKKYGAIKFLGYGMLINSIFGFLVPFAADWGYVWLIIVRFIQGLGEGPSVPCTHVLLSKWIPVEERSRMGSFAYAGAQFGTVIAMPISGWLSASLIGWPSIFYIFGAIGTLWSIAFLAITYEDPGCHPGIHPVERKYIQRSIWGTTHNLNKKTIRIRRETELEDITIPWMSIFTSLPFWAILIANSGHNYGYDMLMTELPTYMKQILHFNIQANGVLSALPYLAMWFLSVGMSYIADGLLRRGCSLTIVRKSFNTIGLFGPAIALFAAGYTGCYRWLTVSLLTIAMGLNGGIYSGFKVNHLDISPRFAGILMAFTNCAANVAGLLGPMITGYIIKGEPTEENWRIVFTTASLVYVISAIFFAIFASGIRQKWDSEDKVETTKTETVELSIKE</sequence>
<evidence type="ECO:0000256" key="9">
    <source>
        <dbReference type="ARBA" id="ARBA00023201"/>
    </source>
</evidence>
<dbReference type="InterPro" id="IPR020846">
    <property type="entry name" value="MFS_dom"/>
</dbReference>
<gene>
    <name evidence="15" type="primary">LOC108736966</name>
</gene>
<dbReference type="GO" id="GO:0016020">
    <property type="term" value="C:membrane"/>
    <property type="evidence" value="ECO:0007669"/>
    <property type="project" value="UniProtKB-SubCell"/>
</dbReference>
<dbReference type="InterPro" id="IPR011701">
    <property type="entry name" value="MFS"/>
</dbReference>
<evidence type="ECO:0000256" key="5">
    <source>
        <dbReference type="ARBA" id="ARBA00022847"/>
    </source>
</evidence>
<dbReference type="Proteomes" id="UP000192223">
    <property type="component" value="Unplaced"/>
</dbReference>
<dbReference type="GeneID" id="108736966"/>
<evidence type="ECO:0000256" key="7">
    <source>
        <dbReference type="ARBA" id="ARBA00023053"/>
    </source>
</evidence>
<dbReference type="InterPro" id="IPR050382">
    <property type="entry name" value="MFS_Na/Anion_cotransporter"/>
</dbReference>
<feature type="transmembrane region" description="Helical" evidence="12">
    <location>
        <begin position="389"/>
        <end position="409"/>
    </location>
</feature>
<dbReference type="PANTHER" id="PTHR11662:SF247">
    <property type="entry name" value="MAJOR FACILITATOR SUPERFAMILY (MFS) PROFILE DOMAIN-CONTAINING PROTEIN-RELATED"/>
    <property type="match status" value="1"/>
</dbReference>
<evidence type="ECO:0000256" key="12">
    <source>
        <dbReference type="SAM" id="Phobius"/>
    </source>
</evidence>
<keyword evidence="9" id="KW-0739">Sodium transport</keyword>